<keyword evidence="2" id="KW-1185">Reference proteome</keyword>
<dbReference type="InterPro" id="IPR006450">
    <property type="entry name" value="Phage_HK97_gp6-like"/>
</dbReference>
<dbReference type="RefSeq" id="WP_015295909.1">
    <property type="nucleotide sequence ID" value="NC_015519.1"/>
</dbReference>
<dbReference type="AlphaFoldDB" id="L0S6E3"/>
<dbReference type="STRING" id="1209989.TepRe1_2382"/>
<dbReference type="InterPro" id="IPR021146">
    <property type="entry name" value="Phage_gp6-like_head-tail"/>
</dbReference>
<reference evidence="2" key="1">
    <citation type="journal article" date="2013" name="Genome Announc.">
        <title>First genome sequence of a syntrophic acetate-oxidizing bacterium, Tepidanaerobacter acetatoxydans strain Re1.</title>
        <authorList>
            <person name="Manzoor S."/>
            <person name="Bongcam-Rudloff E."/>
            <person name="Schnurer A."/>
            <person name="Muller B."/>
        </authorList>
    </citation>
    <scope>NUCLEOTIDE SEQUENCE [LARGE SCALE GENOMIC DNA]</scope>
    <source>
        <strain evidence="2">Re1</strain>
    </source>
</reference>
<dbReference type="eggNOG" id="ENOG5032YBI">
    <property type="taxonomic scope" value="Bacteria"/>
</dbReference>
<organism evidence="1 2">
    <name type="scientific">Tepidanaerobacter acetatoxydans (strain DSM 21804 / JCM 16047 / Re1)</name>
    <dbReference type="NCBI Taxonomy" id="1209989"/>
    <lineage>
        <taxon>Bacteria</taxon>
        <taxon>Bacillati</taxon>
        <taxon>Bacillota</taxon>
        <taxon>Clostridia</taxon>
        <taxon>Thermosediminibacterales</taxon>
        <taxon>Tepidanaerobacteraceae</taxon>
        <taxon>Tepidanaerobacter</taxon>
    </lineage>
</organism>
<dbReference type="CDD" id="cd08054">
    <property type="entry name" value="gp6"/>
    <property type="match status" value="1"/>
</dbReference>
<name>L0S6E3_TEPAE</name>
<sequence>MVVTLEETKLYLRIDGDEEDALITNLILTAQEICEDILRYPLSEFEGTPAVLRQAVLYCVANMYEKREEAHYYMKNESGGISETIKVMKLILGNLRRENNTT</sequence>
<dbReference type="HOGENOM" id="CLU_085951_4_1_9"/>
<dbReference type="Proteomes" id="UP000010802">
    <property type="component" value="Chromosome"/>
</dbReference>
<gene>
    <name evidence="1" type="ordered locus">TEPIRE1_2562</name>
</gene>
<dbReference type="OrthoDB" id="5654at2"/>
<evidence type="ECO:0000313" key="2">
    <source>
        <dbReference type="Proteomes" id="UP000010802"/>
    </source>
</evidence>
<dbReference type="KEGG" id="tae:TepiRe1_2562"/>
<protein>
    <submittedName>
        <fullName evidence="1">Uncharacterized phage DNA packaging-like protein</fullName>
    </submittedName>
</protein>
<dbReference type="EMBL" id="HF563609">
    <property type="protein sequence ID" value="CCP27428.1"/>
    <property type="molecule type" value="Genomic_DNA"/>
</dbReference>
<accession>L0S6E3</accession>
<dbReference type="Gene3D" id="1.10.3230.30">
    <property type="entry name" value="Phage gp6-like head-tail connector protein"/>
    <property type="match status" value="1"/>
</dbReference>
<dbReference type="NCBIfam" id="TIGR01560">
    <property type="entry name" value="put_DNA_pack"/>
    <property type="match status" value="1"/>
</dbReference>
<dbReference type="PATRIC" id="fig|1209989.3.peg.2948"/>
<dbReference type="Pfam" id="PF05135">
    <property type="entry name" value="Phage_connect_1"/>
    <property type="match status" value="1"/>
</dbReference>
<evidence type="ECO:0000313" key="1">
    <source>
        <dbReference type="EMBL" id="CCP27428.1"/>
    </source>
</evidence>
<proteinExistence type="predicted"/>